<feature type="domain" description="DNA polymerase III beta sliding clamp central" evidence="11">
    <location>
        <begin position="136"/>
        <end position="248"/>
    </location>
</feature>
<keyword evidence="6 9" id="KW-0235">DNA replication</keyword>
<dbReference type="InterPro" id="IPR022637">
    <property type="entry name" value="DNA_polIII_beta_cen"/>
</dbReference>
<dbReference type="Pfam" id="PF02768">
    <property type="entry name" value="DNA_pol3_beta_3"/>
    <property type="match status" value="1"/>
</dbReference>
<dbReference type="GO" id="GO:0008408">
    <property type="term" value="F:3'-5' exonuclease activity"/>
    <property type="evidence" value="ECO:0007669"/>
    <property type="project" value="InterPro"/>
</dbReference>
<dbReference type="Pfam" id="PF00712">
    <property type="entry name" value="DNA_pol3_beta"/>
    <property type="match status" value="1"/>
</dbReference>
<dbReference type="EMBL" id="AP011803">
    <property type="protein sequence ID" value="BAL59848.1"/>
    <property type="molecule type" value="Genomic_DNA"/>
</dbReference>
<comment type="similarity">
    <text evidence="2 9">Belongs to the beta sliding clamp family.</text>
</comment>
<evidence type="ECO:0000256" key="5">
    <source>
        <dbReference type="ARBA" id="ARBA00022695"/>
    </source>
</evidence>
<dbReference type="InterPro" id="IPR046938">
    <property type="entry name" value="DNA_clamp_sf"/>
</dbReference>
<evidence type="ECO:0000256" key="4">
    <source>
        <dbReference type="ARBA" id="ARBA00022679"/>
    </source>
</evidence>
<feature type="domain" description="DNA polymerase III beta sliding clamp N-terminal" evidence="10">
    <location>
        <begin position="1"/>
        <end position="121"/>
    </location>
</feature>
<protein>
    <recommendedName>
        <fullName evidence="9">Beta sliding clamp</fullName>
    </recommendedName>
</protein>
<dbReference type="GO" id="GO:0009360">
    <property type="term" value="C:DNA polymerase III complex"/>
    <property type="evidence" value="ECO:0007669"/>
    <property type="project" value="InterPro"/>
</dbReference>
<comment type="function">
    <text evidence="9">Confers DNA tethering and processivity to DNA polymerases and other proteins. Acts as a clamp, forming a ring around DNA (a reaction catalyzed by the clamp-loading complex) which diffuses in an ATP-independent manner freely and bidirectionally along dsDNA. Initially characterized for its ability to contact the catalytic subunit of DNA polymerase III (Pol III), a complex, multichain enzyme responsible for most of the replicative synthesis in bacteria; Pol III exhibits 3'-5' exonuclease proofreading activity. The beta chain is required for initiation of replication as well as for processivity of DNA replication.</text>
</comment>
<dbReference type="Gene3D" id="3.10.150.10">
    <property type="entry name" value="DNA Polymerase III, subunit A, domain 2"/>
    <property type="match status" value="1"/>
</dbReference>
<dbReference type="PANTHER" id="PTHR30478">
    <property type="entry name" value="DNA POLYMERASE III SUBUNIT BETA"/>
    <property type="match status" value="1"/>
</dbReference>
<keyword evidence="5 9" id="KW-0548">Nucleotidyltransferase</keyword>
<feature type="domain" description="DNA polymerase III beta sliding clamp C-terminal" evidence="12">
    <location>
        <begin position="251"/>
        <end position="373"/>
    </location>
</feature>
<dbReference type="SUPFAM" id="SSF55979">
    <property type="entry name" value="DNA clamp"/>
    <property type="match status" value="3"/>
</dbReference>
<gene>
    <name evidence="13" type="ORF">HGMM_OP4C484</name>
</gene>
<name>H5STM6_ACEAU</name>
<proteinExistence type="inferred from homology"/>
<dbReference type="PIRSF" id="PIRSF000804">
    <property type="entry name" value="DNA_pol_III_b"/>
    <property type="match status" value="1"/>
</dbReference>
<comment type="subunit">
    <text evidence="9">Forms a ring-shaped head-to-tail homodimer around DNA.</text>
</comment>
<dbReference type="GO" id="GO:0005737">
    <property type="term" value="C:cytoplasm"/>
    <property type="evidence" value="ECO:0007669"/>
    <property type="project" value="UniProtKB-SubCell"/>
</dbReference>
<evidence type="ECO:0000313" key="13">
    <source>
        <dbReference type="EMBL" id="BAL59848.1"/>
    </source>
</evidence>
<keyword evidence="8" id="KW-0238">DNA-binding</keyword>
<evidence type="ECO:0000256" key="7">
    <source>
        <dbReference type="ARBA" id="ARBA00022932"/>
    </source>
</evidence>
<sequence length="376" mass="41198">MEFSCGRNEFLSGVKIVSRALGRATSMPILAGLKLETKKNQLMLYATDLERAIWCSVPVENRGGDEALVLNGELLVKIANTLPAETMELKTVSGTGKVEITSGGATFDLFRLSLEDYPEVPPLPKEPICVLGKRQLERSLELVAYAALSARETSRLSLTGVNLVLEKETLKVVATNGYRLALKAESLAQQASREGEFLVAADSLRDLAGILAQLDAEQAELYQSENSLFFKVGSVVFVGRLIEEAYPDFEKVIPKENPIGITVERKLFLEALQRAQITAAEESDAVILSVEGNQLVLSSQAAEKGEAHEVLPLKKKAQPIKISFRAEYLIDALKRLQSDEVHLWLADAESAGLLEPGDSEADQGFLYVCMPIRMDF</sequence>
<dbReference type="CDD" id="cd00140">
    <property type="entry name" value="beta_clamp"/>
    <property type="match status" value="1"/>
</dbReference>
<dbReference type="PANTHER" id="PTHR30478:SF0">
    <property type="entry name" value="BETA SLIDING CLAMP"/>
    <property type="match status" value="1"/>
</dbReference>
<evidence type="ECO:0000259" key="10">
    <source>
        <dbReference type="Pfam" id="PF00712"/>
    </source>
</evidence>
<dbReference type="InterPro" id="IPR022635">
    <property type="entry name" value="DNA_polIII_beta_C"/>
</dbReference>
<dbReference type="InterPro" id="IPR001001">
    <property type="entry name" value="DNA_polIII_beta"/>
</dbReference>
<evidence type="ECO:0000256" key="8">
    <source>
        <dbReference type="ARBA" id="ARBA00023125"/>
    </source>
</evidence>
<comment type="subcellular location">
    <subcellularLocation>
        <location evidence="1 9">Cytoplasm</location>
    </subcellularLocation>
</comment>
<evidence type="ECO:0000259" key="12">
    <source>
        <dbReference type="Pfam" id="PF02768"/>
    </source>
</evidence>
<accession>H5STM6</accession>
<evidence type="ECO:0000256" key="1">
    <source>
        <dbReference type="ARBA" id="ARBA00004496"/>
    </source>
</evidence>
<dbReference type="NCBIfam" id="TIGR00663">
    <property type="entry name" value="dnan"/>
    <property type="match status" value="1"/>
</dbReference>
<reference evidence="13" key="2">
    <citation type="journal article" date="2012" name="PLoS ONE">
        <title>A Deeply Branching Thermophilic Bacterium with an Ancient Acetyl-CoA Pathway Dominates a Subsurface Ecosystem.</title>
        <authorList>
            <person name="Takami H."/>
            <person name="Noguchi H."/>
            <person name="Takaki Y."/>
            <person name="Uchiyama I."/>
            <person name="Toyoda A."/>
            <person name="Nishi S."/>
            <person name="Chee G.-J."/>
            <person name="Arai W."/>
            <person name="Nunoura T."/>
            <person name="Itoh T."/>
            <person name="Hattori M."/>
            <person name="Takai K."/>
        </authorList>
    </citation>
    <scope>NUCLEOTIDE SEQUENCE</scope>
</reference>
<evidence type="ECO:0000256" key="9">
    <source>
        <dbReference type="PIRNR" id="PIRNR000804"/>
    </source>
</evidence>
<evidence type="ECO:0000256" key="6">
    <source>
        <dbReference type="ARBA" id="ARBA00022705"/>
    </source>
</evidence>
<dbReference type="Pfam" id="PF02767">
    <property type="entry name" value="DNA_pol3_beta_2"/>
    <property type="match status" value="1"/>
</dbReference>
<evidence type="ECO:0000256" key="2">
    <source>
        <dbReference type="ARBA" id="ARBA00010752"/>
    </source>
</evidence>
<evidence type="ECO:0000259" key="11">
    <source>
        <dbReference type="Pfam" id="PF02767"/>
    </source>
</evidence>
<organism evidence="13">
    <name type="scientific">Acetithermum autotrophicum</name>
    <dbReference type="NCBI Taxonomy" id="1446466"/>
    <lineage>
        <taxon>Bacteria</taxon>
        <taxon>Candidatus Bipolaricaulota</taxon>
        <taxon>Candidatus Acetithermum</taxon>
    </lineage>
</organism>
<dbReference type="Gene3D" id="3.70.10.10">
    <property type="match status" value="1"/>
</dbReference>
<keyword evidence="7 9" id="KW-0239">DNA-directed DNA polymerase</keyword>
<dbReference type="AlphaFoldDB" id="H5STM6"/>
<dbReference type="GO" id="GO:0003677">
    <property type="term" value="F:DNA binding"/>
    <property type="evidence" value="ECO:0007669"/>
    <property type="project" value="UniProtKB-UniRule"/>
</dbReference>
<dbReference type="GO" id="GO:0003887">
    <property type="term" value="F:DNA-directed DNA polymerase activity"/>
    <property type="evidence" value="ECO:0007669"/>
    <property type="project" value="UniProtKB-UniRule"/>
</dbReference>
<dbReference type="GO" id="GO:0006271">
    <property type="term" value="P:DNA strand elongation involved in DNA replication"/>
    <property type="evidence" value="ECO:0007669"/>
    <property type="project" value="TreeGrafter"/>
</dbReference>
<keyword evidence="4 9" id="KW-0808">Transferase</keyword>
<dbReference type="InterPro" id="IPR022634">
    <property type="entry name" value="DNA_polIII_beta_N"/>
</dbReference>
<keyword evidence="3 9" id="KW-0963">Cytoplasm</keyword>
<reference evidence="13" key="1">
    <citation type="journal article" date="2005" name="Environ. Microbiol.">
        <title>Genetic and functional properties of uncultivated thermophilic crenarchaeotes from a subsurface gold mine as revealed by analysis of genome fragments.</title>
        <authorList>
            <person name="Nunoura T."/>
            <person name="Hirayama H."/>
            <person name="Takami H."/>
            <person name="Oida H."/>
            <person name="Nishi S."/>
            <person name="Shimamura S."/>
            <person name="Suzuki Y."/>
            <person name="Inagaki F."/>
            <person name="Takai K."/>
            <person name="Nealson K.H."/>
            <person name="Horikoshi K."/>
        </authorList>
    </citation>
    <scope>NUCLEOTIDE SEQUENCE</scope>
</reference>
<evidence type="ECO:0000256" key="3">
    <source>
        <dbReference type="ARBA" id="ARBA00022490"/>
    </source>
</evidence>
<dbReference type="SMART" id="SM00480">
    <property type="entry name" value="POL3Bc"/>
    <property type="match status" value="1"/>
</dbReference>